<gene>
    <name evidence="2" type="ORF">HGR_11890</name>
</gene>
<organism evidence="2 3">
    <name type="scientific">Hylemonella gracilis ATCC 19624</name>
    <dbReference type="NCBI Taxonomy" id="887062"/>
    <lineage>
        <taxon>Bacteria</taxon>
        <taxon>Pseudomonadati</taxon>
        <taxon>Pseudomonadota</taxon>
        <taxon>Betaproteobacteria</taxon>
        <taxon>Burkholderiales</taxon>
        <taxon>Comamonadaceae</taxon>
        <taxon>Hylemonella</taxon>
    </lineage>
</organism>
<sequence length="92" mass="10135">MPDVATLSEQGWPEATFDAWYGFAVPVQVPLPIQQRLISDIQAVVADPALQAQLRAQGMEPANLGQKAFAGLMETEIVRYRNLAQRARIVAE</sequence>
<dbReference type="Gene3D" id="3.40.190.150">
    <property type="entry name" value="Bordetella uptake gene, domain 1"/>
    <property type="match status" value="1"/>
</dbReference>
<dbReference type="eggNOG" id="COG3181">
    <property type="taxonomic scope" value="Bacteria"/>
</dbReference>
<evidence type="ECO:0000256" key="1">
    <source>
        <dbReference type="ARBA" id="ARBA00006987"/>
    </source>
</evidence>
<dbReference type="STRING" id="887062.HGR_11890"/>
<evidence type="ECO:0008006" key="4">
    <source>
        <dbReference type="Google" id="ProtNLM"/>
    </source>
</evidence>
<evidence type="ECO:0000313" key="3">
    <source>
        <dbReference type="Proteomes" id="UP000016368"/>
    </source>
</evidence>
<dbReference type="InterPro" id="IPR042100">
    <property type="entry name" value="Bug_dom1"/>
</dbReference>
<accession>F3KV91</accession>
<proteinExistence type="inferred from homology"/>
<dbReference type="Proteomes" id="UP000016368">
    <property type="component" value="Unassembled WGS sequence"/>
</dbReference>
<dbReference type="InterPro" id="IPR005064">
    <property type="entry name" value="BUG"/>
</dbReference>
<dbReference type="EMBL" id="AEGR01000073">
    <property type="protein sequence ID" value="EGI76314.1"/>
    <property type="molecule type" value="Genomic_DNA"/>
</dbReference>
<protein>
    <recommendedName>
        <fullName evidence="4">Tripartite tricarboxylate transporter family receptor</fullName>
    </recommendedName>
</protein>
<dbReference type="Gene3D" id="3.40.190.10">
    <property type="entry name" value="Periplasmic binding protein-like II"/>
    <property type="match status" value="1"/>
</dbReference>
<dbReference type="PANTHER" id="PTHR42928:SF5">
    <property type="entry name" value="BLR1237 PROTEIN"/>
    <property type="match status" value="1"/>
</dbReference>
<dbReference type="Pfam" id="PF03401">
    <property type="entry name" value="TctC"/>
    <property type="match status" value="1"/>
</dbReference>
<evidence type="ECO:0000313" key="2">
    <source>
        <dbReference type="EMBL" id="EGI76314.1"/>
    </source>
</evidence>
<comment type="similarity">
    <text evidence="1">Belongs to the UPF0065 (bug) family.</text>
</comment>
<keyword evidence="3" id="KW-1185">Reference proteome</keyword>
<reference evidence="2 3" key="1">
    <citation type="journal article" date="2011" name="EMBO J.">
        <title>Structural diversity of bacterial flagellar motors.</title>
        <authorList>
            <person name="Chen S."/>
            <person name="Beeby M."/>
            <person name="Murphy G.E."/>
            <person name="Leadbetter J.R."/>
            <person name="Hendrixson D.R."/>
            <person name="Briegel A."/>
            <person name="Li Z."/>
            <person name="Shi J."/>
            <person name="Tocheva E.I."/>
            <person name="Muller A."/>
            <person name="Dobro M.J."/>
            <person name="Jensen G.J."/>
        </authorList>
    </citation>
    <scope>NUCLEOTIDE SEQUENCE [LARGE SCALE GENOMIC DNA]</scope>
    <source>
        <strain evidence="2 3">ATCC 19624</strain>
    </source>
</reference>
<dbReference type="AlphaFoldDB" id="F3KV91"/>
<name>F3KV91_9BURK</name>
<comment type="caution">
    <text evidence="2">The sequence shown here is derived from an EMBL/GenBank/DDBJ whole genome shotgun (WGS) entry which is preliminary data.</text>
</comment>
<dbReference type="PANTHER" id="PTHR42928">
    <property type="entry name" value="TRICARBOXYLATE-BINDING PROTEIN"/>
    <property type="match status" value="1"/>
</dbReference>